<accession>A0AAJ1CF26</accession>
<dbReference type="Pfam" id="PF04471">
    <property type="entry name" value="Mrr_cat"/>
    <property type="match status" value="1"/>
</dbReference>
<proteinExistence type="predicted"/>
<gene>
    <name evidence="2" type="ORF">NE651_10645</name>
</gene>
<reference evidence="2" key="1">
    <citation type="submission" date="2022-06" db="EMBL/GenBank/DDBJ databases">
        <title>Isolation of gut microbiota from human fecal samples.</title>
        <authorList>
            <person name="Pamer E.G."/>
            <person name="Barat B."/>
            <person name="Waligurski E."/>
            <person name="Medina S."/>
            <person name="Paddock L."/>
            <person name="Mostad J."/>
        </authorList>
    </citation>
    <scope>NUCLEOTIDE SEQUENCE</scope>
    <source>
        <strain evidence="2">DFI.6.22</strain>
    </source>
</reference>
<dbReference type="SUPFAM" id="SSF52980">
    <property type="entry name" value="Restriction endonuclease-like"/>
    <property type="match status" value="1"/>
</dbReference>
<dbReference type="EMBL" id="JANGBQ010000015">
    <property type="protein sequence ID" value="MCQ5083348.1"/>
    <property type="molecule type" value="Genomic_DNA"/>
</dbReference>
<feature type="domain" description="Restriction endonuclease type IV Mrr" evidence="1">
    <location>
        <begin position="169"/>
        <end position="270"/>
    </location>
</feature>
<keyword evidence="2" id="KW-0540">Nuclease</keyword>
<comment type="caution">
    <text evidence="2">The sequence shown here is derived from an EMBL/GenBank/DDBJ whole genome shotgun (WGS) entry which is preliminary data.</text>
</comment>
<evidence type="ECO:0000259" key="1">
    <source>
        <dbReference type="Pfam" id="PF04471"/>
    </source>
</evidence>
<keyword evidence="2" id="KW-0378">Hydrolase</keyword>
<dbReference type="RefSeq" id="WP_141404890.1">
    <property type="nucleotide sequence ID" value="NZ_DAWDON010000013.1"/>
</dbReference>
<dbReference type="GO" id="GO:0003677">
    <property type="term" value="F:DNA binding"/>
    <property type="evidence" value="ECO:0007669"/>
    <property type="project" value="InterPro"/>
</dbReference>
<sequence>MANSHKISGSALIALKEALTNIYWIKNDLKMFVNHTINNKSFVSTLDMTKYKREIANDIVNRMSNRLDIYEEDLLLLLKAVSDMSDFSHLKKWEDADKKIKKAQESVEALRLHTKGYFAIIEEQKEAETRKITYQNKIQKAQFFQSELEKLKIDFNRMSASSASPQKRGYEFEQFLNSLFNLFDLDPKCSYKISGEQIDGAFTHDNQDYLIEAKWEAKAMPKSALHAFSGKVKDKLTTTLGLFISISGFADECIRRENSNIILMDYQDIIMVIENRIDLKQLIYLKRQHASQTGIILYHPAC</sequence>
<name>A0AAJ1CF26_9BACT</name>
<dbReference type="InterPro" id="IPR011335">
    <property type="entry name" value="Restrct_endonuc-II-like"/>
</dbReference>
<organism evidence="2 3">
    <name type="scientific">Alistipes onderdonkii</name>
    <dbReference type="NCBI Taxonomy" id="328813"/>
    <lineage>
        <taxon>Bacteria</taxon>
        <taxon>Pseudomonadati</taxon>
        <taxon>Bacteroidota</taxon>
        <taxon>Bacteroidia</taxon>
        <taxon>Bacteroidales</taxon>
        <taxon>Rikenellaceae</taxon>
        <taxon>Alistipes</taxon>
    </lineage>
</organism>
<dbReference type="GO" id="GO:0004519">
    <property type="term" value="F:endonuclease activity"/>
    <property type="evidence" value="ECO:0007669"/>
    <property type="project" value="UniProtKB-KW"/>
</dbReference>
<dbReference type="GO" id="GO:0009307">
    <property type="term" value="P:DNA restriction-modification system"/>
    <property type="evidence" value="ECO:0007669"/>
    <property type="project" value="InterPro"/>
</dbReference>
<keyword evidence="2" id="KW-0255">Endonuclease</keyword>
<protein>
    <submittedName>
        <fullName evidence="2">Restriction endonuclease</fullName>
    </submittedName>
</protein>
<evidence type="ECO:0000313" key="3">
    <source>
        <dbReference type="Proteomes" id="UP001205035"/>
    </source>
</evidence>
<dbReference type="Proteomes" id="UP001205035">
    <property type="component" value="Unassembled WGS sequence"/>
</dbReference>
<evidence type="ECO:0000313" key="2">
    <source>
        <dbReference type="EMBL" id="MCQ5083348.1"/>
    </source>
</evidence>
<dbReference type="AlphaFoldDB" id="A0AAJ1CF26"/>
<dbReference type="InterPro" id="IPR007560">
    <property type="entry name" value="Restrct_endonuc_IV_Mrr"/>
</dbReference>